<organism evidence="2 3">
    <name type="scientific">Sanguibacteroides justesenii</name>
    <dbReference type="NCBI Taxonomy" id="1547597"/>
    <lineage>
        <taxon>Bacteria</taxon>
        <taxon>Pseudomonadati</taxon>
        <taxon>Bacteroidota</taxon>
        <taxon>Bacteroidia</taxon>
        <taxon>Bacteroidales</taxon>
        <taxon>Porphyromonadaceae</taxon>
        <taxon>Sanguibacteroides</taxon>
    </lineage>
</organism>
<dbReference type="AlphaFoldDB" id="A0A0C3MDE4"/>
<dbReference type="EMBL" id="JPIU01000039">
    <property type="protein sequence ID" value="KIO44418.1"/>
    <property type="molecule type" value="Genomic_DNA"/>
</dbReference>
<dbReference type="OrthoDB" id="1047894at2"/>
<dbReference type="RefSeq" id="WP_041505242.1">
    <property type="nucleotide sequence ID" value="NZ_JPIU01000039.1"/>
</dbReference>
<evidence type="ECO:0000256" key="1">
    <source>
        <dbReference type="SAM" id="Phobius"/>
    </source>
</evidence>
<gene>
    <name evidence="2" type="ORF">BA92_09455</name>
</gene>
<keyword evidence="1" id="KW-0472">Membrane</keyword>
<accession>A0A0C3MDE4</accession>
<evidence type="ECO:0000313" key="2">
    <source>
        <dbReference type="EMBL" id="KIO44418.1"/>
    </source>
</evidence>
<evidence type="ECO:0000313" key="3">
    <source>
        <dbReference type="Proteomes" id="UP000031980"/>
    </source>
</evidence>
<feature type="transmembrane region" description="Helical" evidence="1">
    <location>
        <begin position="43"/>
        <end position="65"/>
    </location>
</feature>
<keyword evidence="1" id="KW-1133">Transmembrane helix</keyword>
<reference evidence="2 3" key="1">
    <citation type="submission" date="2014-07" db="EMBL/GenBank/DDBJ databases">
        <title>Porphyromonadaceae bacterium OUH 308042 = ATCC BAA-2681 = DSM 28342 draft genome.</title>
        <authorList>
            <person name="Sydenham T.V."/>
            <person name="Hasman H."/>
            <person name="Justensen U.S."/>
        </authorList>
    </citation>
    <scope>NUCLEOTIDE SEQUENCE [LARGE SCALE GENOMIC DNA]</scope>
    <source>
        <strain evidence="2 3">OUH 308042</strain>
    </source>
</reference>
<feature type="transmembrane region" description="Helical" evidence="1">
    <location>
        <begin position="128"/>
        <end position="146"/>
    </location>
</feature>
<feature type="transmembrane region" description="Helical" evidence="1">
    <location>
        <begin position="77"/>
        <end position="94"/>
    </location>
</feature>
<keyword evidence="1" id="KW-0812">Transmembrane</keyword>
<sequence>MELDKMKDNWNSWEESLKRKEILDERMIRKMIEGKRNQAIDKLINAEIWSGICACISIICCTIVWSGPVGKKHMQDWFLWVNLLVLFFMVLYVWRGLRSLHRMDAIKKNMKELAFSIHRYKRSSQTELLFTPFLGIMYAVLFISSLKAFSDIAYYFILIFVAIGLLFAVLLSWIIYRRFTLKNIQEIQESIEEWEEVEKD</sequence>
<keyword evidence="3" id="KW-1185">Reference proteome</keyword>
<feature type="transmembrane region" description="Helical" evidence="1">
    <location>
        <begin position="152"/>
        <end position="176"/>
    </location>
</feature>
<comment type="caution">
    <text evidence="2">The sequence shown here is derived from an EMBL/GenBank/DDBJ whole genome shotgun (WGS) entry which is preliminary data.</text>
</comment>
<proteinExistence type="predicted"/>
<dbReference type="Proteomes" id="UP000031980">
    <property type="component" value="Unassembled WGS sequence"/>
</dbReference>
<name>A0A0C3MDE4_9PORP</name>
<protein>
    <submittedName>
        <fullName evidence="2">Uncharacterized protein</fullName>
    </submittedName>
</protein>